<proteinExistence type="predicted"/>
<reference evidence="2 3" key="1">
    <citation type="submission" date="2024-04" db="EMBL/GenBank/DDBJ databases">
        <authorList>
            <person name="Fracassetti M."/>
        </authorList>
    </citation>
    <scope>NUCLEOTIDE SEQUENCE [LARGE SCALE GENOMIC DNA]</scope>
</reference>
<dbReference type="AlphaFoldDB" id="A0AAV2E3R8"/>
<feature type="region of interest" description="Disordered" evidence="1">
    <location>
        <begin position="1"/>
        <end position="92"/>
    </location>
</feature>
<feature type="compositionally biased region" description="Basic and acidic residues" evidence="1">
    <location>
        <begin position="75"/>
        <end position="87"/>
    </location>
</feature>
<evidence type="ECO:0000313" key="3">
    <source>
        <dbReference type="Proteomes" id="UP001497516"/>
    </source>
</evidence>
<sequence length="151" mass="16614">MDEQSSESQKEMNKKQTKVTSPLPQATVQNKAKSVTKSATSHTMLGNEKGSSKEAKSGHLSKMKTPSTSYAAKVQGKDVHPTPEKGSVKGRKIKFSSYHVNVKSVQEDAQHPKANSTKEATGIVRRAWLSNVVDFWALESSRKEYNQSSYG</sequence>
<dbReference type="Proteomes" id="UP001497516">
    <property type="component" value="Chromosome 4"/>
</dbReference>
<name>A0AAV2E3R8_9ROSI</name>
<feature type="compositionally biased region" description="Polar residues" evidence="1">
    <location>
        <begin position="18"/>
        <end position="44"/>
    </location>
</feature>
<gene>
    <name evidence="2" type="ORF">LTRI10_LOCUS21845</name>
</gene>
<protein>
    <submittedName>
        <fullName evidence="2">Uncharacterized protein</fullName>
    </submittedName>
</protein>
<evidence type="ECO:0000313" key="2">
    <source>
        <dbReference type="EMBL" id="CAL1380398.1"/>
    </source>
</evidence>
<organism evidence="2 3">
    <name type="scientific">Linum trigynum</name>
    <dbReference type="NCBI Taxonomy" id="586398"/>
    <lineage>
        <taxon>Eukaryota</taxon>
        <taxon>Viridiplantae</taxon>
        <taxon>Streptophyta</taxon>
        <taxon>Embryophyta</taxon>
        <taxon>Tracheophyta</taxon>
        <taxon>Spermatophyta</taxon>
        <taxon>Magnoliopsida</taxon>
        <taxon>eudicotyledons</taxon>
        <taxon>Gunneridae</taxon>
        <taxon>Pentapetalae</taxon>
        <taxon>rosids</taxon>
        <taxon>fabids</taxon>
        <taxon>Malpighiales</taxon>
        <taxon>Linaceae</taxon>
        <taxon>Linum</taxon>
    </lineage>
</organism>
<keyword evidence="3" id="KW-1185">Reference proteome</keyword>
<dbReference type="EMBL" id="OZ034817">
    <property type="protein sequence ID" value="CAL1380398.1"/>
    <property type="molecule type" value="Genomic_DNA"/>
</dbReference>
<accession>A0AAV2E3R8</accession>
<evidence type="ECO:0000256" key="1">
    <source>
        <dbReference type="SAM" id="MobiDB-lite"/>
    </source>
</evidence>